<comment type="caution">
    <text evidence="2">The sequence shown here is derived from an EMBL/GenBank/DDBJ whole genome shotgun (WGS) entry which is preliminary data.</text>
</comment>
<organism evidence="2 3">
    <name type="scientific">Methyloceanibacter superfactus</name>
    <dbReference type="NCBI Taxonomy" id="1774969"/>
    <lineage>
        <taxon>Bacteria</taxon>
        <taxon>Pseudomonadati</taxon>
        <taxon>Pseudomonadota</taxon>
        <taxon>Alphaproteobacteria</taxon>
        <taxon>Hyphomicrobiales</taxon>
        <taxon>Hyphomicrobiaceae</taxon>
        <taxon>Methyloceanibacter</taxon>
    </lineage>
</organism>
<keyword evidence="1" id="KW-0812">Transmembrane</keyword>
<proteinExistence type="predicted"/>
<protein>
    <submittedName>
        <fullName evidence="2">Uncharacterized protein</fullName>
    </submittedName>
</protein>
<keyword evidence="3" id="KW-1185">Reference proteome</keyword>
<dbReference type="OrthoDB" id="281633at2"/>
<dbReference type="Pfam" id="PF20589">
    <property type="entry name" value="DUF6790"/>
    <property type="match status" value="1"/>
</dbReference>
<dbReference type="AlphaFoldDB" id="A0A1E3VU25"/>
<dbReference type="EMBL" id="LPWF01000027">
    <property type="protein sequence ID" value="ODR97019.1"/>
    <property type="molecule type" value="Genomic_DNA"/>
</dbReference>
<sequence>MIGFFIVALSIVLPLVHLAVTKRRAPGAHRAHPAALCAPHRVGVMGFLFGFIPHVFFPDEAAKAIGWSPSPFQFEVGVHDGAWGVLGFLCLWIGGLFWLATGLGWSLFMLGAAGGHVYQTVTAGNYAPYNFLMIFTDGFVALWLLLLLYLHYRCGGMRGQGES</sequence>
<keyword evidence="1" id="KW-0472">Membrane</keyword>
<dbReference type="Proteomes" id="UP000094472">
    <property type="component" value="Unassembled WGS sequence"/>
</dbReference>
<evidence type="ECO:0000313" key="2">
    <source>
        <dbReference type="EMBL" id="ODR97019.1"/>
    </source>
</evidence>
<dbReference type="STRING" id="1774969.AUC69_12890"/>
<feature type="transmembrane region" description="Helical" evidence="1">
    <location>
        <begin position="83"/>
        <end position="108"/>
    </location>
</feature>
<dbReference type="InterPro" id="IPR046740">
    <property type="entry name" value="DUF6790"/>
</dbReference>
<keyword evidence="1" id="KW-1133">Transmembrane helix</keyword>
<dbReference type="RefSeq" id="WP_069442047.1">
    <property type="nucleotide sequence ID" value="NZ_LPWF01000027.1"/>
</dbReference>
<feature type="transmembrane region" description="Helical" evidence="1">
    <location>
        <begin position="128"/>
        <end position="150"/>
    </location>
</feature>
<gene>
    <name evidence="2" type="ORF">AUC69_12890</name>
</gene>
<accession>A0A1E3VU25</accession>
<evidence type="ECO:0000313" key="3">
    <source>
        <dbReference type="Proteomes" id="UP000094472"/>
    </source>
</evidence>
<evidence type="ECO:0000256" key="1">
    <source>
        <dbReference type="SAM" id="Phobius"/>
    </source>
</evidence>
<reference evidence="2 3" key="1">
    <citation type="journal article" date="2016" name="Environ. Microbiol.">
        <title>New Methyloceanibacter diversity from North Sea sediments includes methanotroph containing solely the soluble methane monooxygenase.</title>
        <authorList>
            <person name="Vekeman B."/>
            <person name="Kerckhof F.M."/>
            <person name="Cremers G."/>
            <person name="de Vos P."/>
            <person name="Vandamme P."/>
            <person name="Boon N."/>
            <person name="Op den Camp H.J."/>
            <person name="Heylen K."/>
        </authorList>
    </citation>
    <scope>NUCLEOTIDE SEQUENCE [LARGE SCALE GENOMIC DNA]</scope>
    <source>
        <strain evidence="2 3">R-67175</strain>
    </source>
</reference>
<name>A0A1E3VU25_9HYPH</name>